<dbReference type="Pfam" id="PF09655">
    <property type="entry name" value="Nitr_red_assoc"/>
    <property type="match status" value="1"/>
</dbReference>
<dbReference type="RefSeq" id="WP_215609432.1">
    <property type="nucleotide sequence ID" value="NZ_JADOES010000024.1"/>
</dbReference>
<dbReference type="EMBL" id="JADOES010000024">
    <property type="protein sequence ID" value="MBT9316365.1"/>
    <property type="molecule type" value="Genomic_DNA"/>
</dbReference>
<dbReference type="AlphaFoldDB" id="A0A947DGK3"/>
<keyword evidence="2" id="KW-1185">Reference proteome</keyword>
<dbReference type="InterPro" id="IPR013481">
    <property type="entry name" value="NarM"/>
</dbReference>
<name>A0A947DGK3_9CYAN</name>
<dbReference type="NCBIfam" id="TIGR02664">
    <property type="entry name" value="nitr_red_assoc"/>
    <property type="match status" value="1"/>
</dbReference>
<organism evidence="1 2">
    <name type="scientific">Leptothoe spongobia TAU-MAC 1115</name>
    <dbReference type="NCBI Taxonomy" id="1967444"/>
    <lineage>
        <taxon>Bacteria</taxon>
        <taxon>Bacillati</taxon>
        <taxon>Cyanobacteriota</taxon>
        <taxon>Cyanophyceae</taxon>
        <taxon>Nodosilineales</taxon>
        <taxon>Cymatolegaceae</taxon>
        <taxon>Leptothoe</taxon>
        <taxon>Leptothoe spongobia</taxon>
    </lineage>
</organism>
<reference evidence="1" key="2">
    <citation type="journal article" date="2021" name="Mar. Drugs">
        <title>Genome Reduction and Secondary Metabolism of the Marine Sponge-Associated Cyanobacterium Leptothoe.</title>
        <authorList>
            <person name="Konstantinou D."/>
            <person name="Popin R.V."/>
            <person name="Fewer D.P."/>
            <person name="Sivonen K."/>
            <person name="Gkelis S."/>
        </authorList>
    </citation>
    <scope>NUCLEOTIDE SEQUENCE</scope>
    <source>
        <strain evidence="1">TAU-MAC 1115</strain>
    </source>
</reference>
<proteinExistence type="predicted"/>
<accession>A0A947DGK3</accession>
<gene>
    <name evidence="1" type="ORF">IXB50_13115</name>
</gene>
<evidence type="ECO:0000313" key="1">
    <source>
        <dbReference type="EMBL" id="MBT9316365.1"/>
    </source>
</evidence>
<protein>
    <submittedName>
        <fullName evidence="1">Nitrate reductase associated protein</fullName>
    </submittedName>
</protein>
<evidence type="ECO:0000313" key="2">
    <source>
        <dbReference type="Proteomes" id="UP000717364"/>
    </source>
</evidence>
<reference evidence="1" key="1">
    <citation type="submission" date="2020-11" db="EMBL/GenBank/DDBJ databases">
        <authorList>
            <person name="Konstantinou D."/>
            <person name="Gkelis S."/>
            <person name="Popin R."/>
            <person name="Fewer D."/>
            <person name="Sivonen K."/>
        </authorList>
    </citation>
    <scope>NUCLEOTIDE SEQUENCE</scope>
    <source>
        <strain evidence="1">TAU-MAC 1115</strain>
    </source>
</reference>
<dbReference type="Proteomes" id="UP000717364">
    <property type="component" value="Unassembled WGS sequence"/>
</dbReference>
<comment type="caution">
    <text evidence="1">The sequence shown here is derived from an EMBL/GenBank/DDBJ whole genome shotgun (WGS) entry which is preliminary data.</text>
</comment>
<sequence>MAWGGFQFEQEFIGSLRCIPMSVRLKLDTCGVKLKLSHWNQFTQAERQALVAMACDTPESTQAYQQHLQALVTHYTGGRAKEIEVPAQPPWLESIVPDQVKRQATAHNLEIANETWQALMPAQRFALIKLSRPSHENQNFMPAMKEFGLVN</sequence>